<keyword evidence="3" id="KW-1185">Reference proteome</keyword>
<dbReference type="RefSeq" id="WP_078076643.1">
    <property type="nucleotide sequence ID" value="NZ_CP018047.1"/>
</dbReference>
<accession>A0A1U9QUX4</accession>
<evidence type="ECO:0000313" key="2">
    <source>
        <dbReference type="EMBL" id="AQU68054.1"/>
    </source>
</evidence>
<feature type="compositionally biased region" description="Gly residues" evidence="1">
    <location>
        <begin position="1"/>
        <end position="10"/>
    </location>
</feature>
<dbReference type="AlphaFoldDB" id="A0A1U9QUX4"/>
<evidence type="ECO:0000313" key="3">
    <source>
        <dbReference type="Proteomes" id="UP000189677"/>
    </source>
</evidence>
<proteinExistence type="predicted"/>
<dbReference type="Proteomes" id="UP000189677">
    <property type="component" value="Chromosome"/>
</dbReference>
<reference evidence="2 3" key="1">
    <citation type="submission" date="2016-11" db="EMBL/GenBank/DDBJ databases">
        <title>Complete genome sequence of Streptomyces niveus SCSIO 3406.</title>
        <authorList>
            <person name="Zhu Q."/>
            <person name="Cheng W."/>
            <person name="Song Y."/>
            <person name="Li Q."/>
            <person name="Ju J."/>
        </authorList>
    </citation>
    <scope>NUCLEOTIDE SEQUENCE [LARGE SCALE GENOMIC DNA]</scope>
    <source>
        <strain evidence="2 3">SCSIO 3406</strain>
    </source>
</reference>
<name>A0A1U9QUX4_STRNV</name>
<dbReference type="OrthoDB" id="8451629at2"/>
<feature type="region of interest" description="Disordered" evidence="1">
    <location>
        <begin position="1"/>
        <end position="24"/>
    </location>
</feature>
<organism evidence="2 3">
    <name type="scientific">Streptomyces niveus</name>
    <name type="common">Streptomyces spheroides</name>
    <dbReference type="NCBI Taxonomy" id="193462"/>
    <lineage>
        <taxon>Bacteria</taxon>
        <taxon>Bacillati</taxon>
        <taxon>Actinomycetota</taxon>
        <taxon>Actinomycetes</taxon>
        <taxon>Kitasatosporales</taxon>
        <taxon>Streptomycetaceae</taxon>
        <taxon>Streptomyces</taxon>
    </lineage>
</organism>
<sequence>MSPDGGGGDSGDARDTGDEVVEGGEPPCMLELVCEECGRLNDDPELVNCGRCGTPLGRE</sequence>
<evidence type="ECO:0000256" key="1">
    <source>
        <dbReference type="SAM" id="MobiDB-lite"/>
    </source>
</evidence>
<dbReference type="EMBL" id="CP018047">
    <property type="protein sequence ID" value="AQU68054.1"/>
    <property type="molecule type" value="Genomic_DNA"/>
</dbReference>
<gene>
    <name evidence="2" type="ORF">BBN63_19320</name>
</gene>
<protein>
    <submittedName>
        <fullName evidence="2">Uncharacterized protein</fullName>
    </submittedName>
</protein>
<dbReference type="KEGG" id="snw:BBN63_19320"/>